<keyword evidence="3" id="KW-1185">Reference proteome</keyword>
<sequence>MREVSGPLIAPTRLDSPPNFFCRDACRAQEIIHAFLYSRDNGLYDDLINIQLPAYHRAACHLRPPPHTDAQPVFSTDGRQRFYRTLAMHLPLYTRCPGPHLLTVGVASHRLPPASLYGDTSTLTSQERCRDMVPAQEAEEDSGPSTSRITTTSRERQILRASKTSTALWAWINREPVQYRMGSICESLLSLIMLGHRNIST</sequence>
<proteinExistence type="predicted"/>
<protein>
    <submittedName>
        <fullName evidence="2">Uncharacterized protein</fullName>
    </submittedName>
</protein>
<evidence type="ECO:0000313" key="2">
    <source>
        <dbReference type="EMBL" id="KAA8913000.1"/>
    </source>
</evidence>
<feature type="region of interest" description="Disordered" evidence="1">
    <location>
        <begin position="133"/>
        <end position="157"/>
    </location>
</feature>
<gene>
    <name evidence="2" type="ORF">FN846DRAFT_931386</name>
</gene>
<reference evidence="2 3" key="1">
    <citation type="submission" date="2019-09" db="EMBL/GenBank/DDBJ databases">
        <title>Draft genome of the ectomycorrhizal ascomycete Sphaerosporella brunnea.</title>
        <authorList>
            <consortium name="DOE Joint Genome Institute"/>
            <person name="Benucci G.M."/>
            <person name="Marozzi G."/>
            <person name="Antonielli L."/>
            <person name="Sanchez S."/>
            <person name="Marco P."/>
            <person name="Wang X."/>
            <person name="Falini L.B."/>
            <person name="Barry K."/>
            <person name="Haridas S."/>
            <person name="Lipzen A."/>
            <person name="Labutti K."/>
            <person name="Grigoriev I.V."/>
            <person name="Murat C."/>
            <person name="Martin F."/>
            <person name="Albertini E."/>
            <person name="Donnini D."/>
            <person name="Bonito G."/>
        </authorList>
    </citation>
    <scope>NUCLEOTIDE SEQUENCE [LARGE SCALE GENOMIC DNA]</scope>
    <source>
        <strain evidence="2 3">Sb_GMNB300</strain>
    </source>
</reference>
<evidence type="ECO:0000313" key="3">
    <source>
        <dbReference type="Proteomes" id="UP000326924"/>
    </source>
</evidence>
<dbReference type="Proteomes" id="UP000326924">
    <property type="component" value="Unassembled WGS sequence"/>
</dbReference>
<name>A0A5J5F882_9PEZI</name>
<comment type="caution">
    <text evidence="2">The sequence shown here is derived from an EMBL/GenBank/DDBJ whole genome shotgun (WGS) entry which is preliminary data.</text>
</comment>
<accession>A0A5J5F882</accession>
<organism evidence="2 3">
    <name type="scientific">Sphaerosporella brunnea</name>
    <dbReference type="NCBI Taxonomy" id="1250544"/>
    <lineage>
        <taxon>Eukaryota</taxon>
        <taxon>Fungi</taxon>
        <taxon>Dikarya</taxon>
        <taxon>Ascomycota</taxon>
        <taxon>Pezizomycotina</taxon>
        <taxon>Pezizomycetes</taxon>
        <taxon>Pezizales</taxon>
        <taxon>Pyronemataceae</taxon>
        <taxon>Sphaerosporella</taxon>
    </lineage>
</organism>
<dbReference type="EMBL" id="VXIS01000018">
    <property type="protein sequence ID" value="KAA8913000.1"/>
    <property type="molecule type" value="Genomic_DNA"/>
</dbReference>
<evidence type="ECO:0000256" key="1">
    <source>
        <dbReference type="SAM" id="MobiDB-lite"/>
    </source>
</evidence>
<dbReference type="AlphaFoldDB" id="A0A5J5F882"/>
<dbReference type="InParanoid" id="A0A5J5F882"/>